<dbReference type="InterPro" id="IPR016155">
    <property type="entry name" value="Mopterin_synth/thiamin_S_b"/>
</dbReference>
<dbReference type="InterPro" id="IPR010038">
    <property type="entry name" value="MoaD_arc-typ"/>
</dbReference>
<dbReference type="CDD" id="cd17505">
    <property type="entry name" value="Ubl_SAMP1_like"/>
    <property type="match status" value="1"/>
</dbReference>
<evidence type="ECO:0000313" key="1">
    <source>
        <dbReference type="EMBL" id="MWG34050.1"/>
    </source>
</evidence>
<dbReference type="InterPro" id="IPR012675">
    <property type="entry name" value="Beta-grasp_dom_sf"/>
</dbReference>
<dbReference type="SUPFAM" id="SSF54285">
    <property type="entry name" value="MoaD/ThiS"/>
    <property type="match status" value="1"/>
</dbReference>
<dbReference type="InterPro" id="IPR052045">
    <property type="entry name" value="Sulfur_Carrier/Prot_Modifier"/>
</dbReference>
<keyword evidence="2" id="KW-1185">Reference proteome</keyword>
<protein>
    <submittedName>
        <fullName evidence="1">MoaD family protein</fullName>
    </submittedName>
</protein>
<proteinExistence type="predicted"/>
<dbReference type="NCBIfam" id="NF041918">
    <property type="entry name" value="SAMP1"/>
    <property type="match status" value="1"/>
</dbReference>
<dbReference type="Gene3D" id="3.10.20.30">
    <property type="match status" value="1"/>
</dbReference>
<dbReference type="EMBL" id="WSZK01000014">
    <property type="protein sequence ID" value="MWG34050.1"/>
    <property type="molecule type" value="Genomic_DNA"/>
</dbReference>
<dbReference type="InterPro" id="IPR054834">
    <property type="entry name" value="SAMP1_3"/>
</dbReference>
<dbReference type="RefSeq" id="WP_158203770.1">
    <property type="nucleotide sequence ID" value="NZ_WSZK01000014.1"/>
</dbReference>
<dbReference type="AlphaFoldDB" id="A0A6B0GHH2"/>
<accession>A0A6B0GHH2</accession>
<dbReference type="Proteomes" id="UP000451471">
    <property type="component" value="Unassembled WGS sequence"/>
</dbReference>
<gene>
    <name evidence="1" type="ORF">GQS65_06020</name>
</gene>
<comment type="caution">
    <text evidence="1">The sequence shown here is derived from an EMBL/GenBank/DDBJ whole genome shotgun (WGS) entry which is preliminary data.</text>
</comment>
<dbReference type="PANTHER" id="PTHR38031:SF1">
    <property type="entry name" value="SULFUR CARRIER PROTEIN CYSO"/>
    <property type="match status" value="1"/>
</dbReference>
<reference evidence="1 2" key="1">
    <citation type="submission" date="2019-12" db="EMBL/GenBank/DDBJ databases">
        <title>Halocatena pleomorpha gen. nov. sp. nov., an extremely halophilic archaeon of family Halobacteriaceae isolated from saltpan soil.</title>
        <authorList>
            <person name="Pal Y."/>
            <person name="Verma A."/>
            <person name="Krishnamurthi S."/>
            <person name="Kumar P."/>
        </authorList>
    </citation>
    <scope>NUCLEOTIDE SEQUENCE [LARGE SCALE GENOMIC DNA]</scope>
    <source>
        <strain evidence="1 2">JCM 16495</strain>
    </source>
</reference>
<evidence type="ECO:0000313" key="2">
    <source>
        <dbReference type="Proteomes" id="UP000451471"/>
    </source>
</evidence>
<name>A0A6B0GHH2_9EURY</name>
<dbReference type="InterPro" id="IPR003749">
    <property type="entry name" value="ThiS/MoaD-like"/>
</dbReference>
<dbReference type="Pfam" id="PF02597">
    <property type="entry name" value="ThiS"/>
    <property type="match status" value="1"/>
</dbReference>
<dbReference type="OrthoDB" id="134663at2157"/>
<sequence length="93" mass="9992">MELQLRFFANFREAVGQKTVARQYDQGTTVGEVLAALEAEFDGLEGELLDDAGDIRPQLSVLKNGREVLHIDGTATDLDEGDTVSVFPPVAGG</sequence>
<dbReference type="NCBIfam" id="TIGR01687">
    <property type="entry name" value="moaD_arch"/>
    <property type="match status" value="1"/>
</dbReference>
<organism evidence="1 2">
    <name type="scientific">Halomarina oriensis</name>
    <dbReference type="NCBI Taxonomy" id="671145"/>
    <lineage>
        <taxon>Archaea</taxon>
        <taxon>Methanobacteriati</taxon>
        <taxon>Methanobacteriota</taxon>
        <taxon>Stenosarchaea group</taxon>
        <taxon>Halobacteria</taxon>
        <taxon>Halobacteriales</taxon>
        <taxon>Natronomonadaceae</taxon>
        <taxon>Halomarina</taxon>
    </lineage>
</organism>
<dbReference type="PANTHER" id="PTHR38031">
    <property type="entry name" value="SULFUR CARRIER PROTEIN SLR0821-RELATED"/>
    <property type="match status" value="1"/>
</dbReference>